<comment type="catalytic activity">
    <reaction evidence="14">
        <text>L-seryl-[protein] + ATP = O-phospho-L-seryl-[protein] + ADP + H(+)</text>
        <dbReference type="Rhea" id="RHEA:17989"/>
        <dbReference type="Rhea" id="RHEA-COMP:9863"/>
        <dbReference type="Rhea" id="RHEA-COMP:11604"/>
        <dbReference type="ChEBI" id="CHEBI:15378"/>
        <dbReference type="ChEBI" id="CHEBI:29999"/>
        <dbReference type="ChEBI" id="CHEBI:30616"/>
        <dbReference type="ChEBI" id="CHEBI:83421"/>
        <dbReference type="ChEBI" id="CHEBI:456216"/>
        <dbReference type="EC" id="2.7.11.13"/>
    </reaction>
</comment>
<dbReference type="Pfam" id="PF00130">
    <property type="entry name" value="C1_1"/>
    <property type="match status" value="2"/>
</dbReference>
<dbReference type="GO" id="GO:0005524">
    <property type="term" value="F:ATP binding"/>
    <property type="evidence" value="ECO:0007669"/>
    <property type="project" value="UniProtKB-UniRule"/>
</dbReference>
<reference evidence="23 24" key="1">
    <citation type="journal article" date="2014" name="PLoS Genet.">
        <title>Analysis of the Phlebiopsis gigantea genome, transcriptome and secretome provides insight into its pioneer colonization strategies of wood.</title>
        <authorList>
            <person name="Hori C."/>
            <person name="Ishida T."/>
            <person name="Igarashi K."/>
            <person name="Samejima M."/>
            <person name="Suzuki H."/>
            <person name="Master E."/>
            <person name="Ferreira P."/>
            <person name="Ruiz-Duenas F.J."/>
            <person name="Held B."/>
            <person name="Canessa P."/>
            <person name="Larrondo L.F."/>
            <person name="Schmoll M."/>
            <person name="Druzhinina I.S."/>
            <person name="Kubicek C.P."/>
            <person name="Gaskell J.A."/>
            <person name="Kersten P."/>
            <person name="St John F."/>
            <person name="Glasner J."/>
            <person name="Sabat G."/>
            <person name="Splinter BonDurant S."/>
            <person name="Syed K."/>
            <person name="Yadav J."/>
            <person name="Mgbeahuruike A.C."/>
            <person name="Kovalchuk A."/>
            <person name="Asiegbu F.O."/>
            <person name="Lackner G."/>
            <person name="Hoffmeister D."/>
            <person name="Rencoret J."/>
            <person name="Gutierrez A."/>
            <person name="Sun H."/>
            <person name="Lindquist E."/>
            <person name="Barry K."/>
            <person name="Riley R."/>
            <person name="Grigoriev I.V."/>
            <person name="Henrissat B."/>
            <person name="Kues U."/>
            <person name="Berka R.M."/>
            <person name="Martinez A.T."/>
            <person name="Covert S.F."/>
            <person name="Blanchette R.A."/>
            <person name="Cullen D."/>
        </authorList>
    </citation>
    <scope>NUCLEOTIDE SEQUENCE [LARGE SCALE GENOMIC DNA]</scope>
    <source>
        <strain evidence="23 24">11061_1 CR5-6</strain>
    </source>
</reference>
<dbReference type="InterPro" id="IPR000719">
    <property type="entry name" value="Prot_kinase_dom"/>
</dbReference>
<keyword evidence="11" id="KW-0862">Zinc</keyword>
<dbReference type="CDD" id="cd11620">
    <property type="entry name" value="HR1_PKC-like_2_fungi"/>
    <property type="match status" value="1"/>
</dbReference>
<dbReference type="InterPro" id="IPR011009">
    <property type="entry name" value="Kinase-like_dom_sf"/>
</dbReference>
<keyword evidence="9" id="KW-0863">Zinc-finger</keyword>
<comment type="similarity">
    <text evidence="1">Belongs to the protein kinase superfamily. AGC Ser/Thr protein kinase family. PKC subfamily.</text>
</comment>
<dbReference type="CDD" id="cd20823">
    <property type="entry name" value="C1_ScPKC1-like_rpt2"/>
    <property type="match status" value="1"/>
</dbReference>
<dbReference type="Gene3D" id="1.10.287.160">
    <property type="entry name" value="HR1 repeat"/>
    <property type="match status" value="1"/>
</dbReference>
<dbReference type="InterPro" id="IPR002219">
    <property type="entry name" value="PKC_DAG/PE"/>
</dbReference>
<feature type="region of interest" description="Disordered" evidence="17">
    <location>
        <begin position="1"/>
        <end position="26"/>
    </location>
</feature>
<dbReference type="PROSITE" id="PS50004">
    <property type="entry name" value="C2"/>
    <property type="match status" value="1"/>
</dbReference>
<keyword evidence="7" id="KW-0677">Repeat</keyword>
<dbReference type="Proteomes" id="UP000053257">
    <property type="component" value="Unassembled WGS sequence"/>
</dbReference>
<feature type="domain" description="Phorbol-ester/DAG-type" evidence="20">
    <location>
        <begin position="590"/>
        <end position="640"/>
    </location>
</feature>
<dbReference type="InterPro" id="IPR000008">
    <property type="entry name" value="C2_dom"/>
</dbReference>
<name>A0A0C3PPQ0_PHLG1</name>
<dbReference type="GO" id="GO:0007165">
    <property type="term" value="P:signal transduction"/>
    <property type="evidence" value="ECO:0007669"/>
    <property type="project" value="InterPro"/>
</dbReference>
<dbReference type="Pfam" id="PF00069">
    <property type="entry name" value="Pkinase"/>
    <property type="match status" value="1"/>
</dbReference>
<feature type="binding site" evidence="16">
    <location>
        <position position="864"/>
    </location>
    <ligand>
        <name>ATP</name>
        <dbReference type="ChEBI" id="CHEBI:30616"/>
    </ligand>
</feature>
<feature type="compositionally biased region" description="Low complexity" evidence="17">
    <location>
        <begin position="148"/>
        <end position="164"/>
    </location>
</feature>
<dbReference type="FunFam" id="3.30.60.20:FF:000014">
    <property type="entry name" value="Protein kinase C"/>
    <property type="match status" value="1"/>
</dbReference>
<evidence type="ECO:0000256" key="10">
    <source>
        <dbReference type="ARBA" id="ARBA00022777"/>
    </source>
</evidence>
<feature type="domain" description="Protein kinase" evidence="19">
    <location>
        <begin position="835"/>
        <end position="1094"/>
    </location>
</feature>
<dbReference type="PROSITE" id="PS00479">
    <property type="entry name" value="ZF_DAG_PE_1"/>
    <property type="match status" value="1"/>
</dbReference>
<dbReference type="SUPFAM" id="SSF56112">
    <property type="entry name" value="Protein kinase-like (PK-like)"/>
    <property type="match status" value="1"/>
</dbReference>
<dbReference type="Gene3D" id="1.10.510.10">
    <property type="entry name" value="Transferase(Phosphotransferase) domain 1"/>
    <property type="match status" value="1"/>
</dbReference>
<dbReference type="GO" id="GO:0008270">
    <property type="term" value="F:zinc ion binding"/>
    <property type="evidence" value="ECO:0007669"/>
    <property type="project" value="UniProtKB-KW"/>
</dbReference>
<keyword evidence="15" id="KW-0175">Coiled coil</keyword>
<evidence type="ECO:0000313" key="24">
    <source>
        <dbReference type="Proteomes" id="UP000053257"/>
    </source>
</evidence>
<dbReference type="PROSITE" id="PS00108">
    <property type="entry name" value="PROTEIN_KINASE_ST"/>
    <property type="match status" value="1"/>
</dbReference>
<dbReference type="GO" id="GO:0106310">
    <property type="term" value="F:protein serine kinase activity"/>
    <property type="evidence" value="ECO:0007669"/>
    <property type="project" value="RHEA"/>
</dbReference>
<evidence type="ECO:0000256" key="8">
    <source>
        <dbReference type="ARBA" id="ARBA00022741"/>
    </source>
</evidence>
<keyword evidence="4" id="KW-0597">Phosphoprotein</keyword>
<dbReference type="FunFam" id="1.10.510.10:FF:000101">
    <property type="entry name" value="Protein kinase C"/>
    <property type="match status" value="1"/>
</dbReference>
<keyword evidence="8 16" id="KW-0547">Nucleotide-binding</keyword>
<feature type="region of interest" description="Disordered" evidence="17">
    <location>
        <begin position="661"/>
        <end position="826"/>
    </location>
</feature>
<keyword evidence="5" id="KW-0808">Transferase</keyword>
<evidence type="ECO:0000259" key="18">
    <source>
        <dbReference type="PROSITE" id="PS50004"/>
    </source>
</evidence>
<feature type="domain" description="AGC-kinase C-terminal" evidence="21">
    <location>
        <begin position="1095"/>
        <end position="1162"/>
    </location>
</feature>
<evidence type="ECO:0000259" key="21">
    <source>
        <dbReference type="PROSITE" id="PS51285"/>
    </source>
</evidence>
<dbReference type="SMART" id="SM00133">
    <property type="entry name" value="S_TK_X"/>
    <property type="match status" value="1"/>
</dbReference>
<evidence type="ECO:0000256" key="2">
    <source>
        <dbReference type="ARBA" id="ARBA00012429"/>
    </source>
</evidence>
<evidence type="ECO:0000259" key="19">
    <source>
        <dbReference type="PROSITE" id="PS50011"/>
    </source>
</evidence>
<sequence>MPNAGGVNGKQTHTDHRPSGNHCQRTERPIPFSVLNIHYRSAPPLWPFRSSAHGAHAPHARQNIADISTQAHELDQKIQDVYKRIQTERKVLEASQLIRQATNNPEVLRRNDAAIREAERSLSYFEDTLRELQSRKMMQSQRADHTRSGSMAGQSSSSSSYGGRPDSRGPASPEMRAGGGPPYDAPLDAPKPKTYSNLDLIKADTPHTTAKISRMLHQLEFKLQVEMQYKKGIDKMAKLYQADGDKKAKADAEGKRIESERKIALLQTALKRYKTLYILDDAEEDDSVPQGPTGPGVEGERKDNLRNKPLSGKLQIHLKGARELDHAPIVSTGRSRSSSKAVETYVSFKVEGTQRARSHPTRTDRWMEDFEITVDKANEVEVAIFDKQVSETHPVPIGLLWIKISDLVEAQRKQKVMMETGQGGWVTAHAMDGDGITSPRGQTGDMNSPIGYGDNQTMTQAATASGFSEGVDAWFAVEPAGAIALQLNFIKESVRKRPLDTPGGLGRQGAVRKRKDEIHEMNGHKFVQRQFYQIILCAFCSEFLLNAVGYQCEDCRYTCHKKCYEKVVTKCISKSNTGEDDAEKINHRIPHRFEPITNIGANWCCHCGYMLPLGRKNARRCTECDITCHANCAHLVPDFCGMSMETANILLRDWKDINRARGDRRQQQQKPAYAPSSQWPNAPPQIESPMEQISSDMDRMQLAGNEPPPPPKPADYSYARQSPQLPVKDLRQDSRMTAPMQQAPSPYPPSTPSSATRPLPTGPAGRPAFPTEPTQPSMQQGRPAPPYDQDSHAYQGGVAPISPPERQMSLPPAPQQQTAAQQQYRGKRKVGLDDFNFLAVLGKGNFGKVMLAEEKKTSSLYAIKVLKKEFIIDNDEVESTRSEKRVFLAAARERHPFLLGLHSCFQTETRVYFVMEYVSGGDLMLHIQRKQFSLRQAKFYASEVLLALEYFHANGIIYRDLKLDNILLTLDGHVKVADYGLCKEDMWFGSTTSTFCGTPEFMAPEILLEQRYGRAVDWWAFGVLTYEMLLGQSPFRGDDEDEIFDAILEDEPLYPITMPRDAVSILQKLLTRDPARRLGAGKTDAEEIKRHPFFKDVSFDDVVNKRIPPPYFPTINGSADTSNFDEEFTREQPTLTPVHGQLSSRDQAEFTGFSWVASWADI</sequence>
<dbReference type="InterPro" id="IPR017892">
    <property type="entry name" value="Pkinase_C"/>
</dbReference>
<evidence type="ECO:0000256" key="12">
    <source>
        <dbReference type="ARBA" id="ARBA00022840"/>
    </source>
</evidence>
<feature type="domain" description="C2" evidence="18">
    <location>
        <begin position="289"/>
        <end position="417"/>
    </location>
</feature>
<dbReference type="SMART" id="SM00742">
    <property type="entry name" value="Hr1"/>
    <property type="match status" value="2"/>
</dbReference>
<evidence type="ECO:0000256" key="14">
    <source>
        <dbReference type="ARBA" id="ARBA00047470"/>
    </source>
</evidence>
<dbReference type="SUPFAM" id="SSF49562">
    <property type="entry name" value="C2 domain (Calcium/lipid-binding domain, CaLB)"/>
    <property type="match status" value="1"/>
</dbReference>
<dbReference type="SUPFAM" id="SSF46585">
    <property type="entry name" value="HR1 repeat"/>
    <property type="match status" value="1"/>
</dbReference>
<dbReference type="CDD" id="cd20822">
    <property type="entry name" value="C1_ScPKC1-like_rpt1"/>
    <property type="match status" value="1"/>
</dbReference>
<feature type="domain" description="Phorbol-ester/DAG-type" evidence="20">
    <location>
        <begin position="523"/>
        <end position="571"/>
    </location>
</feature>
<proteinExistence type="inferred from homology"/>
<dbReference type="InterPro" id="IPR037778">
    <property type="entry name" value="C2_fungal_PKC"/>
</dbReference>
<dbReference type="SMART" id="SM00109">
    <property type="entry name" value="C1"/>
    <property type="match status" value="2"/>
</dbReference>
<dbReference type="PROSITE" id="PS50081">
    <property type="entry name" value="ZF_DAG_PE_2"/>
    <property type="match status" value="2"/>
</dbReference>
<comment type="catalytic activity">
    <reaction evidence="13">
        <text>L-threonyl-[protein] + ATP = O-phospho-L-threonyl-[protein] + ADP + H(+)</text>
        <dbReference type="Rhea" id="RHEA:46608"/>
        <dbReference type="Rhea" id="RHEA-COMP:11060"/>
        <dbReference type="Rhea" id="RHEA-COMP:11605"/>
        <dbReference type="ChEBI" id="CHEBI:15378"/>
        <dbReference type="ChEBI" id="CHEBI:30013"/>
        <dbReference type="ChEBI" id="CHEBI:30616"/>
        <dbReference type="ChEBI" id="CHEBI:61977"/>
        <dbReference type="ChEBI" id="CHEBI:456216"/>
        <dbReference type="EC" id="2.7.11.13"/>
    </reaction>
</comment>
<dbReference type="FunFam" id="3.30.200.20:FF:000103">
    <property type="entry name" value="Protein kinase C"/>
    <property type="match status" value="1"/>
</dbReference>
<dbReference type="PANTHER" id="PTHR24351">
    <property type="entry name" value="RIBOSOMAL PROTEIN S6 KINASE"/>
    <property type="match status" value="1"/>
</dbReference>
<dbReference type="SMART" id="SM00220">
    <property type="entry name" value="S_TKc"/>
    <property type="match status" value="1"/>
</dbReference>
<evidence type="ECO:0000256" key="1">
    <source>
        <dbReference type="ARBA" id="ARBA00005490"/>
    </source>
</evidence>
<evidence type="ECO:0000256" key="13">
    <source>
        <dbReference type="ARBA" id="ARBA00047272"/>
    </source>
</evidence>
<dbReference type="InterPro" id="IPR046349">
    <property type="entry name" value="C1-like_sf"/>
</dbReference>
<accession>A0A0C3PPQ0</accession>
<dbReference type="EMBL" id="KN840472">
    <property type="protein sequence ID" value="KIP08973.1"/>
    <property type="molecule type" value="Genomic_DNA"/>
</dbReference>
<dbReference type="InterPro" id="IPR008271">
    <property type="entry name" value="Ser/Thr_kinase_AS"/>
</dbReference>
<gene>
    <name evidence="23" type="ORF">PHLGIDRAFT_506763</name>
</gene>
<feature type="region of interest" description="Disordered" evidence="17">
    <location>
        <begin position="135"/>
        <end position="191"/>
    </location>
</feature>
<dbReference type="GO" id="GO:0004697">
    <property type="term" value="F:diacylglycerol-dependent serine/threonine kinase activity"/>
    <property type="evidence" value="ECO:0007669"/>
    <property type="project" value="UniProtKB-EC"/>
</dbReference>
<keyword evidence="6" id="KW-0479">Metal-binding</keyword>
<dbReference type="PROSITE" id="PS51860">
    <property type="entry name" value="REM_1"/>
    <property type="match status" value="1"/>
</dbReference>
<dbReference type="SUPFAM" id="SSF57889">
    <property type="entry name" value="Cysteine-rich domain"/>
    <property type="match status" value="2"/>
</dbReference>
<dbReference type="PROSITE" id="PS50011">
    <property type="entry name" value="PROTEIN_KINASE_DOM"/>
    <property type="match status" value="1"/>
</dbReference>
<dbReference type="Gene3D" id="3.30.200.20">
    <property type="entry name" value="Phosphorylase Kinase, domain 1"/>
    <property type="match status" value="1"/>
</dbReference>
<dbReference type="HOGENOM" id="CLU_000288_54_0_1"/>
<dbReference type="InterPro" id="IPR017441">
    <property type="entry name" value="Protein_kinase_ATP_BS"/>
</dbReference>
<dbReference type="OrthoDB" id="63267at2759"/>
<evidence type="ECO:0000259" key="20">
    <source>
        <dbReference type="PROSITE" id="PS50081"/>
    </source>
</evidence>
<dbReference type="CDD" id="cd05570">
    <property type="entry name" value="STKc_PKC"/>
    <property type="match status" value="1"/>
</dbReference>
<keyword evidence="10" id="KW-0418">Kinase</keyword>
<evidence type="ECO:0000256" key="15">
    <source>
        <dbReference type="PROSITE-ProRule" id="PRU01207"/>
    </source>
</evidence>
<dbReference type="EC" id="2.7.11.13" evidence="2"/>
<dbReference type="PROSITE" id="PS51285">
    <property type="entry name" value="AGC_KINASE_CTER"/>
    <property type="match status" value="1"/>
</dbReference>
<evidence type="ECO:0000256" key="3">
    <source>
        <dbReference type="ARBA" id="ARBA00022527"/>
    </source>
</evidence>
<feature type="domain" description="REM-1" evidence="22">
    <location>
        <begin position="202"/>
        <end position="279"/>
    </location>
</feature>
<dbReference type="FunFam" id="3.30.60.20:FF:000034">
    <property type="entry name" value="Protein kinase C"/>
    <property type="match status" value="1"/>
</dbReference>
<organism evidence="23 24">
    <name type="scientific">Phlebiopsis gigantea (strain 11061_1 CR5-6)</name>
    <name type="common">White-rot fungus</name>
    <name type="synonym">Peniophora gigantea</name>
    <dbReference type="NCBI Taxonomy" id="745531"/>
    <lineage>
        <taxon>Eukaryota</taxon>
        <taxon>Fungi</taxon>
        <taxon>Dikarya</taxon>
        <taxon>Basidiomycota</taxon>
        <taxon>Agaricomycotina</taxon>
        <taxon>Agaricomycetes</taxon>
        <taxon>Polyporales</taxon>
        <taxon>Phanerochaetaceae</taxon>
        <taxon>Phlebiopsis</taxon>
    </lineage>
</organism>
<dbReference type="CDD" id="cd08689">
    <property type="entry name" value="C2_fungal_Pkc1p"/>
    <property type="match status" value="1"/>
</dbReference>
<evidence type="ECO:0000256" key="11">
    <source>
        <dbReference type="ARBA" id="ARBA00022833"/>
    </source>
</evidence>
<dbReference type="STRING" id="745531.A0A0C3PPQ0"/>
<dbReference type="Gene3D" id="2.60.40.150">
    <property type="entry name" value="C2 domain"/>
    <property type="match status" value="1"/>
</dbReference>
<dbReference type="InterPro" id="IPR000961">
    <property type="entry name" value="AGC-kinase_C"/>
</dbReference>
<evidence type="ECO:0000256" key="5">
    <source>
        <dbReference type="ARBA" id="ARBA00022679"/>
    </source>
</evidence>
<evidence type="ECO:0000259" key="22">
    <source>
        <dbReference type="PROSITE" id="PS51860"/>
    </source>
</evidence>
<evidence type="ECO:0000256" key="4">
    <source>
        <dbReference type="ARBA" id="ARBA00022553"/>
    </source>
</evidence>
<evidence type="ECO:0000256" key="6">
    <source>
        <dbReference type="ARBA" id="ARBA00022723"/>
    </source>
</evidence>
<dbReference type="InterPro" id="IPR035892">
    <property type="entry name" value="C2_domain_sf"/>
</dbReference>
<dbReference type="Gene3D" id="3.30.60.20">
    <property type="match status" value="2"/>
</dbReference>
<evidence type="ECO:0000256" key="7">
    <source>
        <dbReference type="ARBA" id="ARBA00022737"/>
    </source>
</evidence>
<dbReference type="Pfam" id="PF02185">
    <property type="entry name" value="HR1"/>
    <property type="match status" value="2"/>
</dbReference>
<dbReference type="PROSITE" id="PS00107">
    <property type="entry name" value="PROTEIN_KINASE_ATP"/>
    <property type="match status" value="1"/>
</dbReference>
<keyword evidence="12 16" id="KW-0067">ATP-binding</keyword>
<dbReference type="InterPro" id="IPR011072">
    <property type="entry name" value="HR1_rho-bd"/>
</dbReference>
<keyword evidence="3" id="KW-0723">Serine/threonine-protein kinase</keyword>
<dbReference type="SMART" id="SM00239">
    <property type="entry name" value="C2"/>
    <property type="match status" value="1"/>
</dbReference>
<evidence type="ECO:0000256" key="17">
    <source>
        <dbReference type="SAM" id="MobiDB-lite"/>
    </source>
</evidence>
<feature type="region of interest" description="Disordered" evidence="17">
    <location>
        <begin position="284"/>
        <end position="306"/>
    </location>
</feature>
<keyword evidence="24" id="KW-1185">Reference proteome</keyword>
<dbReference type="GO" id="GO:0009272">
    <property type="term" value="P:fungal-type cell wall biogenesis"/>
    <property type="evidence" value="ECO:0007669"/>
    <property type="project" value="InterPro"/>
</dbReference>
<dbReference type="InterPro" id="IPR036274">
    <property type="entry name" value="HR1_rpt_sf"/>
</dbReference>
<feature type="compositionally biased region" description="Basic and acidic residues" evidence="17">
    <location>
        <begin position="12"/>
        <end position="26"/>
    </location>
</feature>
<dbReference type="AlphaFoldDB" id="A0A0C3PPQ0"/>
<dbReference type="Pfam" id="PF00433">
    <property type="entry name" value="Pkinase_C"/>
    <property type="match status" value="1"/>
</dbReference>
<dbReference type="InterPro" id="IPR037312">
    <property type="entry name" value="PKC-like_HR1"/>
</dbReference>
<protein>
    <recommendedName>
        <fullName evidence="2">protein kinase C</fullName>
        <ecNumber evidence="2">2.7.11.13</ecNumber>
    </recommendedName>
</protein>
<evidence type="ECO:0000313" key="23">
    <source>
        <dbReference type="EMBL" id="KIP08973.1"/>
    </source>
</evidence>
<evidence type="ECO:0000256" key="16">
    <source>
        <dbReference type="PROSITE-ProRule" id="PRU10141"/>
    </source>
</evidence>
<evidence type="ECO:0000256" key="9">
    <source>
        <dbReference type="ARBA" id="ARBA00022771"/>
    </source>
</evidence>